<dbReference type="InterPro" id="IPR029044">
    <property type="entry name" value="Nucleotide-diphossugar_trans"/>
</dbReference>
<evidence type="ECO:0000256" key="2">
    <source>
        <dbReference type="ARBA" id="ARBA00006739"/>
    </source>
</evidence>
<evidence type="ECO:0000256" key="4">
    <source>
        <dbReference type="ARBA" id="ARBA00022679"/>
    </source>
</evidence>
<evidence type="ECO:0000313" key="6">
    <source>
        <dbReference type="EMBL" id="SDP86344.1"/>
    </source>
</evidence>
<dbReference type="OrthoDB" id="8936324at2"/>
<dbReference type="GO" id="GO:0016757">
    <property type="term" value="F:glycosyltransferase activity"/>
    <property type="evidence" value="ECO:0007669"/>
    <property type="project" value="UniProtKB-KW"/>
</dbReference>
<comment type="similarity">
    <text evidence="2">Belongs to the glycosyltransferase 2 family.</text>
</comment>
<dbReference type="Proteomes" id="UP000199159">
    <property type="component" value="Unassembled WGS sequence"/>
</dbReference>
<comment type="pathway">
    <text evidence="1">Cell wall biogenesis; cell wall polysaccharide biosynthesis.</text>
</comment>
<proteinExistence type="inferred from homology"/>
<dbReference type="EMBL" id="FNJU01000009">
    <property type="protein sequence ID" value="SDP86344.1"/>
    <property type="molecule type" value="Genomic_DNA"/>
</dbReference>
<name>A0A1H0W6G6_9BACI</name>
<dbReference type="SUPFAM" id="SSF53448">
    <property type="entry name" value="Nucleotide-diphospho-sugar transferases"/>
    <property type="match status" value="1"/>
</dbReference>
<organism evidence="6 7">
    <name type="scientific">Litchfieldia salsa</name>
    <dbReference type="NCBI Taxonomy" id="930152"/>
    <lineage>
        <taxon>Bacteria</taxon>
        <taxon>Bacillati</taxon>
        <taxon>Bacillota</taxon>
        <taxon>Bacilli</taxon>
        <taxon>Bacillales</taxon>
        <taxon>Bacillaceae</taxon>
        <taxon>Litchfieldia</taxon>
    </lineage>
</organism>
<dbReference type="Gene3D" id="3.90.550.10">
    <property type="entry name" value="Spore Coat Polysaccharide Biosynthesis Protein SpsA, Chain A"/>
    <property type="match status" value="1"/>
</dbReference>
<protein>
    <recommendedName>
        <fullName evidence="5">Glycosyltransferase 2-like domain-containing protein</fullName>
    </recommendedName>
</protein>
<dbReference type="Pfam" id="PF00535">
    <property type="entry name" value="Glycos_transf_2"/>
    <property type="match status" value="1"/>
</dbReference>
<dbReference type="PANTHER" id="PTHR43179">
    <property type="entry name" value="RHAMNOSYLTRANSFERASE WBBL"/>
    <property type="match status" value="1"/>
</dbReference>
<gene>
    <name evidence="6" type="ORF">SAMN05216565_109127</name>
</gene>
<sequence length="311" mass="36077">MIGIVILNYLAYKETINCINSIFDTCKENYKVYVIDNNSKNESYDMLKQTFDQYENINIIKNTVNSGYSAGNNIGIKQAIQDGCEFILISNSDIIFHRNSIKELKDYLIKHNNVGIVGPKVLEISGEIDKKSRMFLKTGVKEKLFARTKLRRFNYKNLYREYYGLDKSFEEEQEVFALSGCCFMMSKKIAELITPFDENTFLYEEEVIIGIRAASTGLKTFYIPRAVVTHFHAVSSKHIGAFSLIHLVNSEIYYCKNYLNAKNYEILPIYLVRVLLYLSRCINDSNYRKNLIVFLKQTQMRLWSKDGLGNT</sequence>
<dbReference type="PANTHER" id="PTHR43179:SF12">
    <property type="entry name" value="GALACTOFURANOSYLTRANSFERASE GLFT2"/>
    <property type="match status" value="1"/>
</dbReference>
<dbReference type="CDD" id="cd04186">
    <property type="entry name" value="GT_2_like_c"/>
    <property type="match status" value="1"/>
</dbReference>
<keyword evidence="7" id="KW-1185">Reference proteome</keyword>
<dbReference type="InterPro" id="IPR001173">
    <property type="entry name" value="Glyco_trans_2-like"/>
</dbReference>
<evidence type="ECO:0000256" key="3">
    <source>
        <dbReference type="ARBA" id="ARBA00022676"/>
    </source>
</evidence>
<dbReference type="AlphaFoldDB" id="A0A1H0W6G6"/>
<evidence type="ECO:0000259" key="5">
    <source>
        <dbReference type="Pfam" id="PF00535"/>
    </source>
</evidence>
<evidence type="ECO:0000313" key="7">
    <source>
        <dbReference type="Proteomes" id="UP000199159"/>
    </source>
</evidence>
<feature type="domain" description="Glycosyltransferase 2-like" evidence="5">
    <location>
        <begin position="4"/>
        <end position="190"/>
    </location>
</feature>
<accession>A0A1H0W6G6</accession>
<keyword evidence="4" id="KW-0808">Transferase</keyword>
<keyword evidence="3" id="KW-0328">Glycosyltransferase</keyword>
<evidence type="ECO:0000256" key="1">
    <source>
        <dbReference type="ARBA" id="ARBA00004776"/>
    </source>
</evidence>
<dbReference type="RefSeq" id="WP_090856820.1">
    <property type="nucleotide sequence ID" value="NZ_FNJU01000009.1"/>
</dbReference>
<dbReference type="STRING" id="930152.SAMN05216565_109127"/>
<reference evidence="7" key="1">
    <citation type="submission" date="2016-10" db="EMBL/GenBank/DDBJ databases">
        <authorList>
            <person name="Varghese N."/>
            <person name="Submissions S."/>
        </authorList>
    </citation>
    <scope>NUCLEOTIDE SEQUENCE [LARGE SCALE GENOMIC DNA]</scope>
    <source>
        <strain evidence="7">IBRC-M10078</strain>
    </source>
</reference>